<sequence length="338" mass="37490">MRVLKRIGQILAIIIAGLIIVITLLLTVSPKPSASFFARAFNGTVKITNPKMYIRNQQNVKVLSSLAYGQQKDEKADIYRAKSNPSNKIVVWMHGGGFIGGDKSGMKEFATNLVGQTKVTFVALNYTVAPDGKYPTQVQQLAKGLRFVKENASQWGIDPSKMQIILGGDSAGAQIAAQYAALATNPNYAKIIPEVTLPVKQLAGTVLYCGPYDFRLFIDDNKANKSWLMKWFVHTIGWSMTGKFFWDKSTLVEQGSVPNKVTSAFPASYITDGNRFTFESSGKELVKQLDKHGVPVTARFFPKNEAVNHEYQFDFASQKAQITFEQTVKFIDALPQKN</sequence>
<dbReference type="PANTHER" id="PTHR48081">
    <property type="entry name" value="AB HYDROLASE SUPERFAMILY PROTEIN C4A8.06C"/>
    <property type="match status" value="1"/>
</dbReference>
<proteinExistence type="predicted"/>
<organism evidence="4 5">
    <name type="scientific">Periweissella fabalis</name>
    <dbReference type="NCBI Taxonomy" id="1070421"/>
    <lineage>
        <taxon>Bacteria</taxon>
        <taxon>Bacillati</taxon>
        <taxon>Bacillota</taxon>
        <taxon>Bacilli</taxon>
        <taxon>Lactobacillales</taxon>
        <taxon>Lactobacillaceae</taxon>
        <taxon>Periweissella</taxon>
    </lineage>
</organism>
<dbReference type="InterPro" id="IPR050300">
    <property type="entry name" value="GDXG_lipolytic_enzyme"/>
</dbReference>
<comment type="caution">
    <text evidence="4">The sequence shown here is derived from an EMBL/GenBank/DDBJ whole genome shotgun (WGS) entry which is preliminary data.</text>
</comment>
<dbReference type="InterPro" id="IPR013094">
    <property type="entry name" value="AB_hydrolase_3"/>
</dbReference>
<dbReference type="SUPFAM" id="SSF53474">
    <property type="entry name" value="alpha/beta-Hydrolases"/>
    <property type="match status" value="1"/>
</dbReference>
<reference evidence="4 5" key="1">
    <citation type="submission" date="2020-04" db="EMBL/GenBank/DDBJ databases">
        <title>MicrobeNet Type strains.</title>
        <authorList>
            <person name="Nicholson A.C."/>
        </authorList>
    </citation>
    <scope>NUCLEOTIDE SEQUENCE [LARGE SCALE GENOMIC DNA]</scope>
    <source>
        <strain evidence="4 5">CCUG 61472</strain>
    </source>
</reference>
<keyword evidence="2" id="KW-0472">Membrane</keyword>
<dbReference type="InterPro" id="IPR029058">
    <property type="entry name" value="AB_hydrolase_fold"/>
</dbReference>
<dbReference type="Gene3D" id="3.40.50.1820">
    <property type="entry name" value="alpha/beta hydrolase"/>
    <property type="match status" value="1"/>
</dbReference>
<dbReference type="Pfam" id="PF07859">
    <property type="entry name" value="Abhydrolase_3"/>
    <property type="match status" value="1"/>
</dbReference>
<dbReference type="AlphaFoldDB" id="A0A7X6N403"/>
<dbReference type="Proteomes" id="UP000549765">
    <property type="component" value="Unassembled WGS sequence"/>
</dbReference>
<dbReference type="RefSeq" id="WP_168722717.1">
    <property type="nucleotide sequence ID" value="NZ_JAAXPN010000011.1"/>
</dbReference>
<gene>
    <name evidence="4" type="ORF">HF964_09005</name>
</gene>
<dbReference type="PANTHER" id="PTHR48081:SF6">
    <property type="entry name" value="PEPTIDASE S9 PROLYL OLIGOPEPTIDASE CATALYTIC DOMAIN-CONTAINING PROTEIN"/>
    <property type="match status" value="1"/>
</dbReference>
<keyword evidence="1 4" id="KW-0378">Hydrolase</keyword>
<evidence type="ECO:0000256" key="2">
    <source>
        <dbReference type="SAM" id="Phobius"/>
    </source>
</evidence>
<evidence type="ECO:0000259" key="3">
    <source>
        <dbReference type="Pfam" id="PF07859"/>
    </source>
</evidence>
<name>A0A7X6N403_9LACO</name>
<evidence type="ECO:0000313" key="4">
    <source>
        <dbReference type="EMBL" id="NKZ24924.1"/>
    </source>
</evidence>
<feature type="domain" description="Alpha/beta hydrolase fold-3" evidence="3">
    <location>
        <begin position="90"/>
        <end position="303"/>
    </location>
</feature>
<evidence type="ECO:0000256" key="1">
    <source>
        <dbReference type="ARBA" id="ARBA00022801"/>
    </source>
</evidence>
<accession>A0A7X6N403</accession>
<dbReference type="GO" id="GO:0016787">
    <property type="term" value="F:hydrolase activity"/>
    <property type="evidence" value="ECO:0007669"/>
    <property type="project" value="UniProtKB-KW"/>
</dbReference>
<keyword evidence="2" id="KW-0812">Transmembrane</keyword>
<protein>
    <submittedName>
        <fullName evidence="4">Alpha/beta hydrolase</fullName>
    </submittedName>
</protein>
<feature type="transmembrane region" description="Helical" evidence="2">
    <location>
        <begin position="7"/>
        <end position="28"/>
    </location>
</feature>
<dbReference type="EMBL" id="JAAXPN010000011">
    <property type="protein sequence ID" value="NKZ24924.1"/>
    <property type="molecule type" value="Genomic_DNA"/>
</dbReference>
<evidence type="ECO:0000313" key="5">
    <source>
        <dbReference type="Proteomes" id="UP000549765"/>
    </source>
</evidence>
<keyword evidence="2" id="KW-1133">Transmembrane helix</keyword>
<keyword evidence="5" id="KW-1185">Reference proteome</keyword>